<organism evidence="1 2">
    <name type="scientific">Anaerotignum faecicola</name>
    <dbReference type="NCBI Taxonomy" id="2358141"/>
    <lineage>
        <taxon>Bacteria</taxon>
        <taxon>Bacillati</taxon>
        <taxon>Bacillota</taxon>
        <taxon>Clostridia</taxon>
        <taxon>Lachnospirales</taxon>
        <taxon>Anaerotignaceae</taxon>
        <taxon>Anaerotignum</taxon>
    </lineage>
</organism>
<dbReference type="PROSITE" id="PS51257">
    <property type="entry name" value="PROKAR_LIPOPROTEIN"/>
    <property type="match status" value="1"/>
</dbReference>
<name>A0A401LAH6_9FIRM</name>
<accession>A0A401LAH6</accession>
<evidence type="ECO:0000313" key="1">
    <source>
        <dbReference type="EMBL" id="GCB28482.1"/>
    </source>
</evidence>
<dbReference type="EMBL" id="BHVZ01000001">
    <property type="protein sequence ID" value="GCB28482.1"/>
    <property type="molecule type" value="Genomic_DNA"/>
</dbReference>
<sequence>MKILSMKTTIFLGAMLSLLVCLMFTGCSNSETNSTSRGLTDFAHIEEEYLATIDSLNWPDGIALPDKLEDEDTGASFQVGYGETRASYLWEYSWMKEWLDTYNTDPERAEKALEELEKAFDMPYMGIDRCDDATRNYLRENIDKAKLGDPSGFTESIRANYAN</sequence>
<gene>
    <name evidence="1" type="ORF">KGMB03357_01430</name>
</gene>
<comment type="caution">
    <text evidence="1">The sequence shown here is derived from an EMBL/GenBank/DDBJ whole genome shotgun (WGS) entry which is preliminary data.</text>
</comment>
<proteinExistence type="predicted"/>
<dbReference type="AlphaFoldDB" id="A0A401LAH6"/>
<protein>
    <recommendedName>
        <fullName evidence="3">Lipoprotein</fullName>
    </recommendedName>
</protein>
<keyword evidence="2" id="KW-1185">Reference proteome</keyword>
<dbReference type="Proteomes" id="UP000287361">
    <property type="component" value="Unassembled WGS sequence"/>
</dbReference>
<evidence type="ECO:0000313" key="2">
    <source>
        <dbReference type="Proteomes" id="UP000287361"/>
    </source>
</evidence>
<reference evidence="1 2" key="1">
    <citation type="submission" date="2018-10" db="EMBL/GenBank/DDBJ databases">
        <title>Draft Genome Sequence of Anaerotignum sp. KCTC 15736.</title>
        <authorList>
            <person name="Choi S.H."/>
            <person name="Kim J.S."/>
            <person name="Kang S.W."/>
            <person name="Lee J.S."/>
            <person name="Park S.H."/>
        </authorList>
    </citation>
    <scope>NUCLEOTIDE SEQUENCE [LARGE SCALE GENOMIC DNA]</scope>
    <source>
        <strain evidence="1 2">KCTC 15736</strain>
    </source>
</reference>
<evidence type="ECO:0008006" key="3">
    <source>
        <dbReference type="Google" id="ProtNLM"/>
    </source>
</evidence>